<dbReference type="GO" id="GO:0031418">
    <property type="term" value="F:L-ascorbic acid binding"/>
    <property type="evidence" value="ECO:0007669"/>
    <property type="project" value="UniProtKB-KW"/>
</dbReference>
<proteinExistence type="predicted"/>
<comment type="caution">
    <text evidence="8">The sequence shown here is derived from an EMBL/GenBank/DDBJ whole genome shotgun (WGS) entry which is preliminary data.</text>
</comment>
<name>A0A931J184_9BURK</name>
<comment type="cofactor">
    <cofactor evidence="1">
        <name>L-ascorbate</name>
        <dbReference type="ChEBI" id="CHEBI:38290"/>
    </cofactor>
</comment>
<dbReference type="AlphaFoldDB" id="A0A931J184"/>
<dbReference type="InterPro" id="IPR044862">
    <property type="entry name" value="Pro_4_hyd_alph_FE2OG_OXY"/>
</dbReference>
<keyword evidence="4" id="KW-0223">Dioxygenase</keyword>
<evidence type="ECO:0000256" key="5">
    <source>
        <dbReference type="ARBA" id="ARBA00023002"/>
    </source>
</evidence>
<keyword evidence="6" id="KW-0408">Iron</keyword>
<dbReference type="SMART" id="SM00702">
    <property type="entry name" value="P4Hc"/>
    <property type="match status" value="1"/>
</dbReference>
<dbReference type="RefSeq" id="WP_198101114.1">
    <property type="nucleotide sequence ID" value="NZ_JAEDAL010000005.1"/>
</dbReference>
<dbReference type="Gene3D" id="2.60.120.620">
    <property type="entry name" value="q2cbj1_9rhob like domain"/>
    <property type="match status" value="1"/>
</dbReference>
<evidence type="ECO:0000313" key="8">
    <source>
        <dbReference type="EMBL" id="MBH9553501.1"/>
    </source>
</evidence>
<evidence type="ECO:0000256" key="4">
    <source>
        <dbReference type="ARBA" id="ARBA00022964"/>
    </source>
</evidence>
<dbReference type="InterPro" id="IPR045054">
    <property type="entry name" value="P4HA-like"/>
</dbReference>
<organism evidence="8 9">
    <name type="scientific">Inhella gelatinilytica</name>
    <dbReference type="NCBI Taxonomy" id="2795030"/>
    <lineage>
        <taxon>Bacteria</taxon>
        <taxon>Pseudomonadati</taxon>
        <taxon>Pseudomonadota</taxon>
        <taxon>Betaproteobacteria</taxon>
        <taxon>Burkholderiales</taxon>
        <taxon>Sphaerotilaceae</taxon>
        <taxon>Inhella</taxon>
    </lineage>
</organism>
<dbReference type="InterPro" id="IPR005123">
    <property type="entry name" value="Oxoglu/Fe-dep_dioxygenase_dom"/>
</dbReference>
<dbReference type="PROSITE" id="PS51471">
    <property type="entry name" value="FE2OG_OXY"/>
    <property type="match status" value="1"/>
</dbReference>
<keyword evidence="5" id="KW-0560">Oxidoreductase</keyword>
<dbReference type="InterPro" id="IPR006620">
    <property type="entry name" value="Pro_4_hyd_alph"/>
</dbReference>
<accession>A0A931J184</accession>
<dbReference type="EMBL" id="JAEDAL010000005">
    <property type="protein sequence ID" value="MBH9553501.1"/>
    <property type="molecule type" value="Genomic_DNA"/>
</dbReference>
<evidence type="ECO:0000256" key="3">
    <source>
        <dbReference type="ARBA" id="ARBA00022896"/>
    </source>
</evidence>
<gene>
    <name evidence="8" type="ORF">I7X43_11675</name>
</gene>
<keyword evidence="9" id="KW-1185">Reference proteome</keyword>
<dbReference type="GO" id="GO:0005506">
    <property type="term" value="F:iron ion binding"/>
    <property type="evidence" value="ECO:0007669"/>
    <property type="project" value="InterPro"/>
</dbReference>
<reference evidence="8" key="1">
    <citation type="submission" date="2020-12" db="EMBL/GenBank/DDBJ databases">
        <title>The genome sequence of Inhella sp. 4Y17.</title>
        <authorList>
            <person name="Liu Y."/>
        </authorList>
    </citation>
    <scope>NUCLEOTIDE SEQUENCE</scope>
    <source>
        <strain evidence="8">4Y10</strain>
    </source>
</reference>
<keyword evidence="2" id="KW-0479">Metal-binding</keyword>
<evidence type="ECO:0000256" key="2">
    <source>
        <dbReference type="ARBA" id="ARBA00022723"/>
    </source>
</evidence>
<keyword evidence="3" id="KW-0847">Vitamin C</keyword>
<evidence type="ECO:0000256" key="1">
    <source>
        <dbReference type="ARBA" id="ARBA00001961"/>
    </source>
</evidence>
<evidence type="ECO:0000256" key="6">
    <source>
        <dbReference type="ARBA" id="ARBA00023004"/>
    </source>
</evidence>
<dbReference type="Pfam" id="PF13640">
    <property type="entry name" value="2OG-FeII_Oxy_3"/>
    <property type="match status" value="1"/>
</dbReference>
<feature type="domain" description="Fe2OG dioxygenase" evidence="7">
    <location>
        <begin position="168"/>
        <end position="275"/>
    </location>
</feature>
<dbReference type="GO" id="GO:0004656">
    <property type="term" value="F:procollagen-proline 4-dioxygenase activity"/>
    <property type="evidence" value="ECO:0007669"/>
    <property type="project" value="TreeGrafter"/>
</dbReference>
<dbReference type="PANTHER" id="PTHR10869:SF246">
    <property type="entry name" value="TRANSMEMBRANE PROLYL 4-HYDROXYLASE"/>
    <property type="match status" value="1"/>
</dbReference>
<evidence type="ECO:0000313" key="9">
    <source>
        <dbReference type="Proteomes" id="UP000620139"/>
    </source>
</evidence>
<sequence>MSTTQSVTPELKKWLREQLIAGQSSVDLVQSMVKAGWHQKVALEAVAAAKLDNWFKPEEATPGVPEPDLRRGGCVLDAGDRQVQVLMVVERPRVVVLGGFLDDLECDALVEAARPRMSRSETVSEVQDGSEVNMARTSRGMFFERGANDVVSRVEARIARVLNWPLENGEGIQVLHYQPGAEYQPHYDYFDARHASTASILKRGGQRVGTLVMYLNTPLRGGATTFPESKMAVQPIKGNAVFFSYPTPDPSTLTLHGGAPVLEGEKWVATKWMRQGRFA</sequence>
<dbReference type="Proteomes" id="UP000620139">
    <property type="component" value="Unassembled WGS sequence"/>
</dbReference>
<dbReference type="PANTHER" id="PTHR10869">
    <property type="entry name" value="PROLYL 4-HYDROXYLASE ALPHA SUBUNIT"/>
    <property type="match status" value="1"/>
</dbReference>
<evidence type="ECO:0000259" key="7">
    <source>
        <dbReference type="PROSITE" id="PS51471"/>
    </source>
</evidence>
<protein>
    <submittedName>
        <fullName evidence="8">2OG-Fe(II) oxygenase</fullName>
    </submittedName>
</protein>